<dbReference type="OrthoDB" id="9783269at2"/>
<sequence length="199" mass="21934">MTTTFFLVRHAAHDNLGNFLAGRTPGIALGEAGLSQAKRLGQQMMCKHLDAIYSSPRERARQTADAIASACGLDAPQIEEALDEVNFGDWTGKTFSTLDQDARWRRWNAMRSLVRAPNGETMLDVQTRVWDLIEDLSSKAEGKRLALVSHSDVIKAAASYILGLPVDAWSRFDVEPASVTHMVVGDWGAKIITLNEMHP</sequence>
<proteinExistence type="predicted"/>
<accession>A0A329Y075</accession>
<dbReference type="GO" id="GO:0016791">
    <property type="term" value="F:phosphatase activity"/>
    <property type="evidence" value="ECO:0007669"/>
    <property type="project" value="TreeGrafter"/>
</dbReference>
<dbReference type="EMBL" id="QMKK01000061">
    <property type="protein sequence ID" value="RAX37309.1"/>
    <property type="molecule type" value="Genomic_DNA"/>
</dbReference>
<gene>
    <name evidence="1" type="ORF">DQ393_31315</name>
</gene>
<dbReference type="GO" id="GO:0005737">
    <property type="term" value="C:cytoplasm"/>
    <property type="evidence" value="ECO:0007669"/>
    <property type="project" value="TreeGrafter"/>
</dbReference>
<dbReference type="Gene3D" id="3.40.50.1240">
    <property type="entry name" value="Phosphoglycerate mutase-like"/>
    <property type="match status" value="1"/>
</dbReference>
<evidence type="ECO:0000313" key="2">
    <source>
        <dbReference type="Proteomes" id="UP000251205"/>
    </source>
</evidence>
<dbReference type="PANTHER" id="PTHR48100">
    <property type="entry name" value="BROAD-SPECIFICITY PHOSPHATASE YOR283W-RELATED"/>
    <property type="match status" value="1"/>
</dbReference>
<dbReference type="InterPro" id="IPR029033">
    <property type="entry name" value="His_PPase_superfam"/>
</dbReference>
<dbReference type="PANTHER" id="PTHR48100:SF1">
    <property type="entry name" value="HISTIDINE PHOSPHATASE FAMILY PROTEIN-RELATED"/>
    <property type="match status" value="1"/>
</dbReference>
<organism evidence="1 2">
    <name type="scientific">Rhizobium tropici</name>
    <dbReference type="NCBI Taxonomy" id="398"/>
    <lineage>
        <taxon>Bacteria</taxon>
        <taxon>Pseudomonadati</taxon>
        <taxon>Pseudomonadota</taxon>
        <taxon>Alphaproteobacteria</taxon>
        <taxon>Hyphomicrobiales</taxon>
        <taxon>Rhizobiaceae</taxon>
        <taxon>Rhizobium/Agrobacterium group</taxon>
        <taxon>Rhizobium</taxon>
    </lineage>
</organism>
<dbReference type="SUPFAM" id="SSF53254">
    <property type="entry name" value="Phosphoglycerate mutase-like"/>
    <property type="match status" value="1"/>
</dbReference>
<name>A0A329Y075_RHITR</name>
<dbReference type="Proteomes" id="UP000251205">
    <property type="component" value="Unassembled WGS sequence"/>
</dbReference>
<dbReference type="InterPro" id="IPR013078">
    <property type="entry name" value="His_Pase_superF_clade-1"/>
</dbReference>
<dbReference type="RefSeq" id="WP_112345573.1">
    <property type="nucleotide sequence ID" value="NZ_QMKK01000061.1"/>
</dbReference>
<dbReference type="CDD" id="cd07067">
    <property type="entry name" value="HP_PGM_like"/>
    <property type="match status" value="1"/>
</dbReference>
<evidence type="ECO:0000313" key="1">
    <source>
        <dbReference type="EMBL" id="RAX37309.1"/>
    </source>
</evidence>
<dbReference type="InterPro" id="IPR050275">
    <property type="entry name" value="PGM_Phosphatase"/>
</dbReference>
<protein>
    <submittedName>
        <fullName evidence="1">Histidine phosphatase family protein</fullName>
    </submittedName>
</protein>
<dbReference type="Pfam" id="PF00300">
    <property type="entry name" value="His_Phos_1"/>
    <property type="match status" value="1"/>
</dbReference>
<reference evidence="1 2" key="1">
    <citation type="submission" date="2018-06" db="EMBL/GenBank/DDBJ databases">
        <title>Whole Genome Sequence of an efficient microsymbiont, Rhizobium tropici.</title>
        <authorList>
            <person name="Srinivasan R."/>
            <person name="Singh H.V."/>
            <person name="Srivastava R."/>
            <person name="Kumari B."/>
            <person name="Radhakrishna A."/>
        </authorList>
    </citation>
    <scope>NUCLEOTIDE SEQUENCE [LARGE SCALE GENOMIC DNA]</scope>
    <source>
        <strain evidence="1 2">IGFRI Rhizo-19</strain>
    </source>
</reference>
<dbReference type="AlphaFoldDB" id="A0A329Y075"/>
<dbReference type="SMART" id="SM00855">
    <property type="entry name" value="PGAM"/>
    <property type="match status" value="1"/>
</dbReference>
<comment type="caution">
    <text evidence="1">The sequence shown here is derived from an EMBL/GenBank/DDBJ whole genome shotgun (WGS) entry which is preliminary data.</text>
</comment>